<organism evidence="2 3">
    <name type="scientific">Dissostichus mawsoni</name>
    <name type="common">Antarctic cod</name>
    <dbReference type="NCBI Taxonomy" id="36200"/>
    <lineage>
        <taxon>Eukaryota</taxon>
        <taxon>Metazoa</taxon>
        <taxon>Chordata</taxon>
        <taxon>Craniata</taxon>
        <taxon>Vertebrata</taxon>
        <taxon>Euteleostomi</taxon>
        <taxon>Actinopterygii</taxon>
        <taxon>Neopterygii</taxon>
        <taxon>Teleostei</taxon>
        <taxon>Neoteleostei</taxon>
        <taxon>Acanthomorphata</taxon>
        <taxon>Eupercaria</taxon>
        <taxon>Perciformes</taxon>
        <taxon>Notothenioidei</taxon>
        <taxon>Nototheniidae</taxon>
        <taxon>Dissostichus</taxon>
    </lineage>
</organism>
<dbReference type="OrthoDB" id="8941469at2759"/>
<dbReference type="PANTHER" id="PTHR33104:SF2">
    <property type="entry name" value="CXC3 LIKE CYSTEINE CLUSTER DOMAIN-CONTAINING PROTEIN"/>
    <property type="match status" value="1"/>
</dbReference>
<protein>
    <submittedName>
        <fullName evidence="2">Uncharacterized protein</fullName>
    </submittedName>
</protein>
<name>A0A7J5XLA1_DISMA</name>
<dbReference type="EMBL" id="JAAKFY010000022">
    <property type="protein sequence ID" value="KAF3837862.1"/>
    <property type="molecule type" value="Genomic_DNA"/>
</dbReference>
<reference evidence="2 3" key="1">
    <citation type="submission" date="2020-03" db="EMBL/GenBank/DDBJ databases">
        <title>Dissostichus mawsoni Genome sequencing and assembly.</title>
        <authorList>
            <person name="Park H."/>
        </authorList>
    </citation>
    <scope>NUCLEOTIDE SEQUENCE [LARGE SCALE GENOMIC DNA]</scope>
    <source>
        <strain evidence="2">DM0001</strain>
        <tissue evidence="2">Muscle</tissue>
    </source>
</reference>
<sequence length="389" mass="43394">MRGEMEWGVSGRGWLNTWGEVEQGNAFLSRIAVTTKHMSKAGRTDMLTLLAMRWNQQKINNLATSLSHRYQKHYSKLWPEPLFLVISGHQSSAKPDVGSGDHESPIGTTTTKTTTNDADALASRIEVLVASIKRRSQRLYKVTDGNKAHARIRCKIRKEKEILTSVVESYNRMVPSTETLCLENILSEEENAWPWQLPHSDSVDLKPKRRAFDIVNAIRRLQEEKKIVLIEKDHHWRALQTRGDGLKELSCLLSSETMQNFPWVLSEEGLRGLQSTILRKRQNITERKLQARACYLQVLSGAENGLLLLGSWSLLLLCTEGLLLLCTEGLLLLCTEGLCCSGAGLLLLCTEVSCCSALRVSGCSLLRVCGCSAVELRCRLMGSGALCNA</sequence>
<dbReference type="Proteomes" id="UP000518266">
    <property type="component" value="Unassembled WGS sequence"/>
</dbReference>
<accession>A0A7J5XLA1</accession>
<dbReference type="AlphaFoldDB" id="A0A7J5XLA1"/>
<feature type="region of interest" description="Disordered" evidence="1">
    <location>
        <begin position="93"/>
        <end position="114"/>
    </location>
</feature>
<evidence type="ECO:0000313" key="2">
    <source>
        <dbReference type="EMBL" id="KAF3837862.1"/>
    </source>
</evidence>
<feature type="non-terminal residue" evidence="2">
    <location>
        <position position="389"/>
    </location>
</feature>
<gene>
    <name evidence="2" type="ORF">F7725_009630</name>
</gene>
<dbReference type="PANTHER" id="PTHR33104">
    <property type="entry name" value="SI:DKEY-29D5.2"/>
    <property type="match status" value="1"/>
</dbReference>
<evidence type="ECO:0000313" key="3">
    <source>
        <dbReference type="Proteomes" id="UP000518266"/>
    </source>
</evidence>
<evidence type="ECO:0000256" key="1">
    <source>
        <dbReference type="SAM" id="MobiDB-lite"/>
    </source>
</evidence>
<keyword evidence="3" id="KW-1185">Reference proteome</keyword>
<comment type="caution">
    <text evidence="2">The sequence shown here is derived from an EMBL/GenBank/DDBJ whole genome shotgun (WGS) entry which is preliminary data.</text>
</comment>
<proteinExistence type="predicted"/>